<gene>
    <name evidence="2" type="ORF">AOE01nite_19820</name>
</gene>
<dbReference type="RefSeq" id="WP_146888882.1">
    <property type="nucleotide sequence ID" value="NZ_BJYG01000025.1"/>
</dbReference>
<keyword evidence="3" id="KW-1185">Reference proteome</keyword>
<reference evidence="2 3" key="1">
    <citation type="submission" date="2019-07" db="EMBL/GenBank/DDBJ databases">
        <title>Whole genome shotgun sequence of Acetobacter oeni NBRC 105207.</title>
        <authorList>
            <person name="Hosoyama A."/>
            <person name="Uohara A."/>
            <person name="Ohji S."/>
            <person name="Ichikawa N."/>
        </authorList>
    </citation>
    <scope>NUCLEOTIDE SEQUENCE [LARGE SCALE GENOMIC DNA]</scope>
    <source>
        <strain evidence="2 3">NBRC 105207</strain>
    </source>
</reference>
<dbReference type="Proteomes" id="UP000321746">
    <property type="component" value="Unassembled WGS sequence"/>
</dbReference>
<dbReference type="EMBL" id="BJYG01000025">
    <property type="protein sequence ID" value="GEN63758.1"/>
    <property type="molecule type" value="Genomic_DNA"/>
</dbReference>
<dbReference type="InterPro" id="IPR006311">
    <property type="entry name" value="TAT_signal"/>
</dbReference>
<accession>A0A511XLF0</accession>
<comment type="caution">
    <text evidence="2">The sequence shown here is derived from an EMBL/GenBank/DDBJ whole genome shotgun (WGS) entry which is preliminary data.</text>
</comment>
<dbReference type="OrthoDB" id="7239404at2"/>
<feature type="region of interest" description="Disordered" evidence="1">
    <location>
        <begin position="1"/>
        <end position="34"/>
    </location>
</feature>
<sequence length="397" mass="41284">MINRQQQIEERGTNAVAPGPDNQSAPAVSRPRVSATRRSVLRASLSLAGGAAVAALGTTRYAGATEPERLAGFQTTAVLNPVSSVGAPTMIVAGTNGPARWAPVLSETFSETLPTDGPIVLQPTAGWDGVTGANKFESQTGGDNAGTLLVPGAAILASLTGSSRVHFDYQRWLPVFLSVGAPVVVGRVDFHRSLRMLLGDHPVRVAVSTPDGLELPTLLAMTILSMRVIPVSGIASPEDAIDALRRGEVDVVQLPASAARPAMLQGLAQNGFEVLFTLGQTDGGGSADFVTRVAALQGHASRHPLYQACLSASVAAGMDAALVLPMLTSPAQTARWRHAAQLAVLRPEVTALAKTDGTRAVGGADVATLYHTLTPDLSGLLALRRWLAERTPGWRSG</sequence>
<dbReference type="AlphaFoldDB" id="A0A511XLF0"/>
<dbReference type="PROSITE" id="PS51318">
    <property type="entry name" value="TAT"/>
    <property type="match status" value="1"/>
</dbReference>
<organism evidence="2 3">
    <name type="scientific">Acetobacter oeni</name>
    <dbReference type="NCBI Taxonomy" id="304077"/>
    <lineage>
        <taxon>Bacteria</taxon>
        <taxon>Pseudomonadati</taxon>
        <taxon>Pseudomonadota</taxon>
        <taxon>Alphaproteobacteria</taxon>
        <taxon>Acetobacterales</taxon>
        <taxon>Acetobacteraceae</taxon>
        <taxon>Acetobacter</taxon>
    </lineage>
</organism>
<evidence type="ECO:0000313" key="3">
    <source>
        <dbReference type="Proteomes" id="UP000321746"/>
    </source>
</evidence>
<name>A0A511XLF0_9PROT</name>
<proteinExistence type="predicted"/>
<protein>
    <submittedName>
        <fullName evidence="2">Uncharacterized protein</fullName>
    </submittedName>
</protein>
<evidence type="ECO:0000313" key="2">
    <source>
        <dbReference type="EMBL" id="GEN63758.1"/>
    </source>
</evidence>
<evidence type="ECO:0000256" key="1">
    <source>
        <dbReference type="SAM" id="MobiDB-lite"/>
    </source>
</evidence>